<name>A0A2N5ZIN7_MUIH1</name>
<reference evidence="1 2" key="1">
    <citation type="submission" date="2017-11" db="EMBL/GenBank/DDBJ databases">
        <title>Genome-resolved metagenomics identifies genetic mobility, metabolic interactions, and unexpected diversity in perchlorate-reducing communities.</title>
        <authorList>
            <person name="Barnum T.P."/>
            <person name="Figueroa I.A."/>
            <person name="Carlstrom C.I."/>
            <person name="Lucas L.N."/>
            <person name="Engelbrektson A.L."/>
            <person name="Coates J.D."/>
        </authorList>
    </citation>
    <scope>NUCLEOTIDE SEQUENCE [LARGE SCALE GENOMIC DNA]</scope>
    <source>
        <strain evidence="1">BM706</strain>
    </source>
</reference>
<evidence type="ECO:0000313" key="2">
    <source>
        <dbReference type="Proteomes" id="UP000234857"/>
    </source>
</evidence>
<proteinExistence type="predicted"/>
<dbReference type="Proteomes" id="UP000234857">
    <property type="component" value="Unassembled WGS sequence"/>
</dbReference>
<comment type="caution">
    <text evidence="1">The sequence shown here is derived from an EMBL/GenBank/DDBJ whole genome shotgun (WGS) entry which is preliminary data.</text>
</comment>
<accession>A0A2N5ZIN7</accession>
<dbReference type="EMBL" id="PKTG01000062">
    <property type="protein sequence ID" value="PLX18483.1"/>
    <property type="molecule type" value="Genomic_DNA"/>
</dbReference>
<gene>
    <name evidence="1" type="ORF">C0601_04510</name>
</gene>
<dbReference type="AlphaFoldDB" id="A0A2N5ZIN7"/>
<evidence type="ECO:0000313" key="1">
    <source>
        <dbReference type="EMBL" id="PLX18483.1"/>
    </source>
</evidence>
<sequence length="74" mass="8942">MNERDIVFIDQNGKKRIISVDIVEKYLDFKKNMIKQRDKGFFNKIKKHGRTKLRILNSLLENNSKDLFNRNVFQ</sequence>
<organism evidence="1 2">
    <name type="scientific">Muiribacterium halophilum</name>
    <dbReference type="NCBI Taxonomy" id="2053465"/>
    <lineage>
        <taxon>Bacteria</taxon>
        <taxon>Candidatus Muiribacteriota</taxon>
        <taxon>Candidatus Muiribacteriia</taxon>
        <taxon>Candidatus Muiribacteriales</taxon>
        <taxon>Candidatus Muiribacteriaceae</taxon>
        <taxon>Candidatus Muiribacterium</taxon>
    </lineage>
</organism>
<protein>
    <submittedName>
        <fullName evidence="1">Uncharacterized protein</fullName>
    </submittedName>
</protein>